<dbReference type="InterPro" id="IPR002401">
    <property type="entry name" value="Cyt_P450_E_grp-I"/>
</dbReference>
<evidence type="ECO:0000256" key="3">
    <source>
        <dbReference type="ARBA" id="ARBA00022617"/>
    </source>
</evidence>
<comment type="similarity">
    <text evidence="2 9">Belongs to the cytochrome P450 family.</text>
</comment>
<organism evidence="10 11">
    <name type="scientific">Aspergillus leporis</name>
    <dbReference type="NCBI Taxonomy" id="41062"/>
    <lineage>
        <taxon>Eukaryota</taxon>
        <taxon>Fungi</taxon>
        <taxon>Dikarya</taxon>
        <taxon>Ascomycota</taxon>
        <taxon>Pezizomycotina</taxon>
        <taxon>Eurotiomycetes</taxon>
        <taxon>Eurotiomycetidae</taxon>
        <taxon>Eurotiales</taxon>
        <taxon>Aspergillaceae</taxon>
        <taxon>Aspergillus</taxon>
        <taxon>Aspergillus subgen. Circumdati</taxon>
    </lineage>
</organism>
<proteinExistence type="inferred from homology"/>
<gene>
    <name evidence="10" type="ORF">BDV29DRAFT_192592</name>
</gene>
<dbReference type="InterPro" id="IPR001128">
    <property type="entry name" value="Cyt_P450"/>
</dbReference>
<dbReference type="AlphaFoldDB" id="A0A5N5WUZ1"/>
<keyword evidence="5 9" id="KW-0560">Oxidoreductase</keyword>
<dbReference type="OrthoDB" id="3934656at2759"/>
<evidence type="ECO:0000256" key="9">
    <source>
        <dbReference type="RuleBase" id="RU000461"/>
    </source>
</evidence>
<dbReference type="EMBL" id="ML732250">
    <property type="protein sequence ID" value="KAB8072311.1"/>
    <property type="molecule type" value="Genomic_DNA"/>
</dbReference>
<dbReference type="InterPro" id="IPR050121">
    <property type="entry name" value="Cytochrome_P450_monoxygenase"/>
</dbReference>
<evidence type="ECO:0000313" key="11">
    <source>
        <dbReference type="Proteomes" id="UP000326565"/>
    </source>
</evidence>
<protein>
    <submittedName>
        <fullName evidence="10">Cytochrome P450</fullName>
    </submittedName>
</protein>
<keyword evidence="3 8" id="KW-0349">Heme</keyword>
<dbReference type="InterPro" id="IPR036396">
    <property type="entry name" value="Cyt_P450_sf"/>
</dbReference>
<keyword evidence="11" id="KW-1185">Reference proteome</keyword>
<dbReference type="InterPro" id="IPR017972">
    <property type="entry name" value="Cyt_P450_CS"/>
</dbReference>
<evidence type="ECO:0000256" key="8">
    <source>
        <dbReference type="PIRSR" id="PIRSR602401-1"/>
    </source>
</evidence>
<evidence type="ECO:0000256" key="5">
    <source>
        <dbReference type="ARBA" id="ARBA00023002"/>
    </source>
</evidence>
<dbReference type="Proteomes" id="UP000326565">
    <property type="component" value="Unassembled WGS sequence"/>
</dbReference>
<evidence type="ECO:0000256" key="1">
    <source>
        <dbReference type="ARBA" id="ARBA00001971"/>
    </source>
</evidence>
<accession>A0A5N5WUZ1</accession>
<dbReference type="GO" id="GO:0016705">
    <property type="term" value="F:oxidoreductase activity, acting on paired donors, with incorporation or reduction of molecular oxygen"/>
    <property type="evidence" value="ECO:0007669"/>
    <property type="project" value="InterPro"/>
</dbReference>
<dbReference type="SUPFAM" id="SSF48264">
    <property type="entry name" value="Cytochrome P450"/>
    <property type="match status" value="1"/>
</dbReference>
<evidence type="ECO:0000256" key="4">
    <source>
        <dbReference type="ARBA" id="ARBA00022723"/>
    </source>
</evidence>
<dbReference type="CDD" id="cd11060">
    <property type="entry name" value="CYP57A1-like"/>
    <property type="match status" value="1"/>
</dbReference>
<comment type="cofactor">
    <cofactor evidence="1 8">
        <name>heme</name>
        <dbReference type="ChEBI" id="CHEBI:30413"/>
    </cofactor>
</comment>
<dbReference type="PANTHER" id="PTHR24305:SF188">
    <property type="entry name" value="P450, PUTATIVE (EUROFUNG)-RELATED"/>
    <property type="match status" value="1"/>
</dbReference>
<dbReference type="PRINTS" id="PR00463">
    <property type="entry name" value="EP450I"/>
</dbReference>
<dbReference type="GO" id="GO:0020037">
    <property type="term" value="F:heme binding"/>
    <property type="evidence" value="ECO:0007669"/>
    <property type="project" value="InterPro"/>
</dbReference>
<name>A0A5N5WUZ1_9EURO</name>
<dbReference type="FunFam" id="1.10.630.10:FF:000050">
    <property type="entry name" value="Cytochrome P450 monooxygenase"/>
    <property type="match status" value="1"/>
</dbReference>
<feature type="binding site" description="axial binding residue" evidence="8">
    <location>
        <position position="447"/>
    </location>
    <ligand>
        <name>heme</name>
        <dbReference type="ChEBI" id="CHEBI:30413"/>
    </ligand>
    <ligandPart>
        <name>Fe</name>
        <dbReference type="ChEBI" id="CHEBI:18248"/>
    </ligandPart>
</feature>
<dbReference type="Pfam" id="PF00067">
    <property type="entry name" value="p450"/>
    <property type="match status" value="1"/>
</dbReference>
<keyword evidence="4 8" id="KW-0479">Metal-binding</keyword>
<evidence type="ECO:0000256" key="7">
    <source>
        <dbReference type="ARBA" id="ARBA00023033"/>
    </source>
</evidence>
<dbReference type="GO" id="GO:0005506">
    <property type="term" value="F:iron ion binding"/>
    <property type="evidence" value="ECO:0007669"/>
    <property type="project" value="InterPro"/>
</dbReference>
<sequence length="504" mass="58388">MYLLLLPILIISYHILHLTYTTLTTKSLLTIPGPFITRLTKLWYFDRVRRGHFEQDNIRLHEQYGPVVRIAPDHYSISDRTAIKLVYGTGSKFTKSAWYEGWKHPSPERWTLFPDRDVRRHAETRKRFSSLYSMSSLVHYEEFVDQCADIFSQRLTEYADRNGCLNLGHWFQCYAFDVIGDITFGQRFGFLDQGIDIEGTMAALQKTMVYSTLIGIYPEWHPRLFSSLSHFSWSGAGGRTYIMRYVQDKIQRHNEHPKRDPKQGTLQTQDFLEKMMLARDKDPEKVTNYHLFMMGLSNVIAGSDTTAISLSSIMYHLLHFPEVLEKLRREVEGFTAQGLCSSQVTFKESQEMPYLQAVMKEALRMHSATGLPLWRVVPAGGAEICGRFFPAGTTVGVNTWVAHYDEKIFPNAKRFKPERWIEAESDPDRLKAMNEMYIPFGLGSRTCLGKHISILEMSKLIPRLIRDFDFIPTSPSWSTENYWFVKPTDFNVKVRTRTSTSKSS</sequence>
<dbReference type="Gene3D" id="1.10.630.10">
    <property type="entry name" value="Cytochrome P450"/>
    <property type="match status" value="1"/>
</dbReference>
<keyword evidence="6 8" id="KW-0408">Iron</keyword>
<reference evidence="10 11" key="1">
    <citation type="submission" date="2019-04" db="EMBL/GenBank/DDBJ databases">
        <title>Friends and foes A comparative genomics study of 23 Aspergillus species from section Flavi.</title>
        <authorList>
            <consortium name="DOE Joint Genome Institute"/>
            <person name="Kjaerbolling I."/>
            <person name="Vesth T."/>
            <person name="Frisvad J.C."/>
            <person name="Nybo J.L."/>
            <person name="Theobald S."/>
            <person name="Kildgaard S."/>
            <person name="Isbrandt T."/>
            <person name="Kuo A."/>
            <person name="Sato A."/>
            <person name="Lyhne E.K."/>
            <person name="Kogle M.E."/>
            <person name="Wiebenga A."/>
            <person name="Kun R.S."/>
            <person name="Lubbers R.J."/>
            <person name="Makela M.R."/>
            <person name="Barry K."/>
            <person name="Chovatia M."/>
            <person name="Clum A."/>
            <person name="Daum C."/>
            <person name="Haridas S."/>
            <person name="He G."/>
            <person name="LaButti K."/>
            <person name="Lipzen A."/>
            <person name="Mondo S."/>
            <person name="Riley R."/>
            <person name="Salamov A."/>
            <person name="Simmons B.A."/>
            <person name="Magnuson J.K."/>
            <person name="Henrissat B."/>
            <person name="Mortensen U.H."/>
            <person name="Larsen T.O."/>
            <person name="Devries R.P."/>
            <person name="Grigoriev I.V."/>
            <person name="Machida M."/>
            <person name="Baker S.E."/>
            <person name="Andersen M.R."/>
        </authorList>
    </citation>
    <scope>NUCLEOTIDE SEQUENCE [LARGE SCALE GENOMIC DNA]</scope>
    <source>
        <strain evidence="10 11">CBS 151.66</strain>
    </source>
</reference>
<dbReference type="PROSITE" id="PS00086">
    <property type="entry name" value="CYTOCHROME_P450"/>
    <property type="match status" value="1"/>
</dbReference>
<evidence type="ECO:0000256" key="2">
    <source>
        <dbReference type="ARBA" id="ARBA00010617"/>
    </source>
</evidence>
<evidence type="ECO:0000256" key="6">
    <source>
        <dbReference type="ARBA" id="ARBA00023004"/>
    </source>
</evidence>
<evidence type="ECO:0000313" key="10">
    <source>
        <dbReference type="EMBL" id="KAB8072311.1"/>
    </source>
</evidence>
<keyword evidence="7 9" id="KW-0503">Monooxygenase</keyword>
<dbReference type="GO" id="GO:0004497">
    <property type="term" value="F:monooxygenase activity"/>
    <property type="evidence" value="ECO:0007669"/>
    <property type="project" value="UniProtKB-KW"/>
</dbReference>
<dbReference type="PRINTS" id="PR00385">
    <property type="entry name" value="P450"/>
</dbReference>
<dbReference type="PANTHER" id="PTHR24305">
    <property type="entry name" value="CYTOCHROME P450"/>
    <property type="match status" value="1"/>
</dbReference>